<evidence type="ECO:0000313" key="3">
    <source>
        <dbReference type="Proteomes" id="UP000290433"/>
    </source>
</evidence>
<evidence type="ECO:0000259" key="1">
    <source>
        <dbReference type="Pfam" id="PF14317"/>
    </source>
</evidence>
<evidence type="ECO:0000313" key="2">
    <source>
        <dbReference type="EMBL" id="RYJ40158.1"/>
    </source>
</evidence>
<reference evidence="2 3" key="1">
    <citation type="submission" date="2014-12" db="EMBL/GenBank/DDBJ databases">
        <title>Genome sequence of Flavobacterium anhuiense RCM74.</title>
        <authorList>
            <person name="Kim J.F."/>
            <person name="Song J.Y."/>
            <person name="Kwak M.-J."/>
            <person name="Lee S.-W."/>
        </authorList>
    </citation>
    <scope>NUCLEOTIDE SEQUENCE [LARGE SCALE GENOMIC DNA]</scope>
    <source>
        <strain evidence="2 3">RCM74</strain>
    </source>
</reference>
<dbReference type="EMBL" id="JUIV01000002">
    <property type="protein sequence ID" value="RYJ40158.1"/>
    <property type="molecule type" value="Genomic_DNA"/>
</dbReference>
<dbReference type="RefSeq" id="WP_129746026.1">
    <property type="nucleotide sequence ID" value="NZ_JUIV01000002.1"/>
</dbReference>
<dbReference type="InterPro" id="IPR025588">
    <property type="entry name" value="YcxB-like_C"/>
</dbReference>
<name>A0A444W3D7_9FLAO</name>
<feature type="domain" description="YcxB-like C-terminal" evidence="1">
    <location>
        <begin position="6"/>
        <end position="54"/>
    </location>
</feature>
<dbReference type="AlphaFoldDB" id="A0A444W3D7"/>
<sequence length="75" mass="8660">MDILTGGVGISSVNFSNFKNISEIKDYFFIAFKTGESLMIPKDKIEDAEKLRNKLKSIAENLKIDFISELDWKWK</sequence>
<dbReference type="Proteomes" id="UP000290433">
    <property type="component" value="Unassembled WGS sequence"/>
</dbReference>
<organism evidence="2 3">
    <name type="scientific">Flavobacterium anhuiense</name>
    <dbReference type="NCBI Taxonomy" id="459526"/>
    <lineage>
        <taxon>Bacteria</taxon>
        <taxon>Pseudomonadati</taxon>
        <taxon>Bacteroidota</taxon>
        <taxon>Flavobacteriia</taxon>
        <taxon>Flavobacteriales</taxon>
        <taxon>Flavobacteriaceae</taxon>
        <taxon>Flavobacterium</taxon>
    </lineage>
</organism>
<accession>A0A444W3D7</accession>
<comment type="caution">
    <text evidence="2">The sequence shown here is derived from an EMBL/GenBank/DDBJ whole genome shotgun (WGS) entry which is preliminary data.</text>
</comment>
<protein>
    <recommendedName>
        <fullName evidence="1">YcxB-like C-terminal domain-containing protein</fullName>
    </recommendedName>
</protein>
<dbReference type="OrthoDB" id="1121049at2"/>
<proteinExistence type="predicted"/>
<gene>
    <name evidence="2" type="ORF">NU08_0914</name>
</gene>
<dbReference type="Pfam" id="PF14317">
    <property type="entry name" value="YcxB"/>
    <property type="match status" value="1"/>
</dbReference>